<keyword evidence="1" id="KW-0496">Mitochondrion</keyword>
<sequence length="97" mass="10982">MSKITEDDVKKASVLSRLSLPEDKIITYAGQLERILTYVEQLGEIDTQTVPPTTRAVEVVNITHEDKVTSENIREELLDLAPQREGDFFRVPKILVS</sequence>
<keyword evidence="2" id="KW-0808">Transferase</keyword>
<dbReference type="NCBIfam" id="TIGR00135">
    <property type="entry name" value="gatC"/>
    <property type="match status" value="1"/>
</dbReference>
<proteinExistence type="inferred from homology"/>
<dbReference type="GO" id="GO:0005524">
    <property type="term" value="F:ATP binding"/>
    <property type="evidence" value="ECO:0007669"/>
    <property type="project" value="UniProtKB-KW"/>
</dbReference>
<comment type="catalytic activity">
    <reaction evidence="1">
        <text>L-glutamyl-tRNA(Gln) + L-glutamine + ATP + H2O = L-glutaminyl-tRNA(Gln) + L-glutamate + ADP + phosphate + H(+)</text>
        <dbReference type="Rhea" id="RHEA:17521"/>
        <dbReference type="Rhea" id="RHEA-COMP:9681"/>
        <dbReference type="Rhea" id="RHEA-COMP:9684"/>
        <dbReference type="ChEBI" id="CHEBI:15377"/>
        <dbReference type="ChEBI" id="CHEBI:15378"/>
        <dbReference type="ChEBI" id="CHEBI:29985"/>
        <dbReference type="ChEBI" id="CHEBI:30616"/>
        <dbReference type="ChEBI" id="CHEBI:43474"/>
        <dbReference type="ChEBI" id="CHEBI:58359"/>
        <dbReference type="ChEBI" id="CHEBI:78520"/>
        <dbReference type="ChEBI" id="CHEBI:78521"/>
        <dbReference type="ChEBI" id="CHEBI:456216"/>
    </reaction>
</comment>
<dbReference type="PANTHER" id="PTHR15004:SF0">
    <property type="entry name" value="GLUTAMYL-TRNA(GLN) AMIDOTRANSFERASE SUBUNIT C, MITOCHONDRIAL"/>
    <property type="match status" value="1"/>
</dbReference>
<keyword evidence="5" id="KW-1185">Reference proteome</keyword>
<evidence type="ECO:0000256" key="1">
    <source>
        <dbReference type="HAMAP-Rule" id="MF_03149"/>
    </source>
</evidence>
<dbReference type="GO" id="GO:0030956">
    <property type="term" value="C:glutamyl-tRNA(Gln) amidotransferase complex"/>
    <property type="evidence" value="ECO:0007669"/>
    <property type="project" value="UniProtKB-UniRule"/>
</dbReference>
<keyword evidence="1" id="KW-0067">ATP-binding</keyword>
<dbReference type="GO" id="GO:0005739">
    <property type="term" value="C:mitochondrion"/>
    <property type="evidence" value="ECO:0007669"/>
    <property type="project" value="UniProtKB-SubCell"/>
</dbReference>
<dbReference type="GO" id="GO:0016740">
    <property type="term" value="F:transferase activity"/>
    <property type="evidence" value="ECO:0007669"/>
    <property type="project" value="UniProtKB-KW"/>
</dbReference>
<evidence type="ECO:0000313" key="3">
    <source>
        <dbReference type="EMBL" id="AQX45073.1"/>
    </source>
</evidence>
<dbReference type="GO" id="GO:0050567">
    <property type="term" value="F:glutaminyl-tRNA synthase (glutamine-hydrolyzing) activity"/>
    <property type="evidence" value="ECO:0007669"/>
    <property type="project" value="UniProtKB-UniRule"/>
</dbReference>
<dbReference type="AlphaFoldDB" id="A0A1L5YC82"/>
<gene>
    <name evidence="4" type="primary">gatC</name>
    <name evidence="4" type="synonym">MYN1_Chr_466</name>
    <name evidence="2" type="ORF">PCKR_526</name>
    <name evidence="3" type="ORF">PFK_526</name>
    <name evidence="4" type="ORF">PMYN1_Chma475</name>
</gene>
<evidence type="ECO:0000313" key="2">
    <source>
        <dbReference type="EMBL" id="APP88306.1"/>
    </source>
</evidence>
<dbReference type="InterPro" id="IPR036113">
    <property type="entry name" value="Asp/Glu-ADT_sf_sub_c"/>
</dbReference>
<evidence type="ECO:0000313" key="4">
    <source>
        <dbReference type="EMBL" id="BBL86284.1"/>
    </source>
</evidence>
<keyword evidence="1" id="KW-0547">Nucleotide-binding</keyword>
<dbReference type="HAMAP" id="MF_00122">
    <property type="entry name" value="GatC"/>
    <property type="match status" value="1"/>
</dbReference>
<dbReference type="Gene3D" id="1.10.20.60">
    <property type="entry name" value="Glu-tRNAGln amidotransferase C subunit, N-terminal domain"/>
    <property type="match status" value="1"/>
</dbReference>
<comment type="subcellular location">
    <subcellularLocation>
        <location evidence="1">Mitochondrion</location>
    </subcellularLocation>
</comment>
<dbReference type="EMBL" id="LC490351">
    <property type="protein sequence ID" value="BBL86284.1"/>
    <property type="molecule type" value="Genomic_DNA"/>
</dbReference>
<protein>
    <recommendedName>
        <fullName evidence="1">Glutamyl-tRNA(Gln) amidotransferase subunit C, mitochondrial</fullName>
        <shortName evidence="1">Glu-AdT subunit C</shortName>
        <ecNumber evidence="1">6.3.5.-</ecNumber>
    </recommendedName>
</protein>
<dbReference type="GO" id="GO:0070681">
    <property type="term" value="P:glutaminyl-tRNAGln biosynthesis via transamidation"/>
    <property type="evidence" value="ECO:0007669"/>
    <property type="project" value="UniProtKB-UniRule"/>
</dbReference>
<name>A0A1L5YC82_9EUKA</name>
<comment type="similarity">
    <text evidence="1">Belongs to the GatC family.</text>
</comment>
<reference evidence="2" key="1">
    <citation type="journal article" date="2017" name="Protist">
        <title>Diversity of the Photosynthetic Paulinella Species, with the Description of Paulinella micropora sp. nov. and the Chromatophore Genome Sequence for strain KR01.</title>
        <authorList>
            <person name="Lhee D."/>
            <person name="Yang E.C."/>
            <person name="Kim J.I."/>
            <person name="Nakayama T."/>
            <person name="Zuccarello G."/>
            <person name="Andersen R.A."/>
            <person name="Yoon H.S."/>
        </authorList>
    </citation>
    <scope>NUCLEOTIDE SEQUENCE</scope>
    <source>
        <strain evidence="3">FK01</strain>
        <strain evidence="2">KR01</strain>
    </source>
</reference>
<dbReference type="EMBL" id="KY124271">
    <property type="protein sequence ID" value="AQX45073.1"/>
    <property type="molecule type" value="Genomic_DNA"/>
</dbReference>
<keyword evidence="1" id="KW-0648">Protein biosynthesis</keyword>
<keyword evidence="2" id="KW-0934">Plastid</keyword>
<reference evidence="4 5" key="2">
    <citation type="submission" date="2019-06" db="EMBL/GenBank/DDBJ databases">
        <title>A hidden player of endosymbiotic evolution: DNA virus triggered massive gene transfer.</title>
        <authorList>
            <person name="Matsuo M."/>
            <person name="Katahata A."/>
            <person name="Tachikawa M."/>
            <person name="Minakuchi Y."/>
            <person name="Noguchi H."/>
            <person name="Toyoda A."/>
            <person name="Fujiyama A."/>
            <person name="Suzuki Y."/>
            <person name="Satoh S."/>
            <person name="Nakayama T."/>
            <person name="Kamikawa R."/>
            <person name="Nomura M."/>
            <person name="Inagaki Y."/>
            <person name="Ishida K."/>
            <person name="Obokata J."/>
        </authorList>
    </citation>
    <scope>NUCLEOTIDE SEQUENCE [LARGE SCALE GENOMIC DNA]</scope>
    <source>
        <strain evidence="4 5">MYN1</strain>
    </source>
</reference>
<dbReference type="Pfam" id="PF02686">
    <property type="entry name" value="GatC"/>
    <property type="match status" value="1"/>
</dbReference>
<geneLocation type="plastid" evidence="2"/>
<dbReference type="Proteomes" id="UP000503178">
    <property type="component" value="Chromatophore Pltd"/>
</dbReference>
<evidence type="ECO:0000313" key="5">
    <source>
        <dbReference type="Proteomes" id="UP000503178"/>
    </source>
</evidence>
<keyword evidence="1" id="KW-0436">Ligase</keyword>
<dbReference type="EC" id="6.3.5.-" evidence="1"/>
<comment type="subunit">
    <text evidence="1">Subunit of the heterotrimeric GatCAB amidotransferase (AdT) complex, composed of A, B and C subunits.</text>
</comment>
<dbReference type="PANTHER" id="PTHR15004">
    <property type="entry name" value="GLUTAMYL-TRNA(GLN) AMIDOTRANSFERASE SUBUNIT C, MITOCHONDRIAL"/>
    <property type="match status" value="1"/>
</dbReference>
<dbReference type="GO" id="GO:0006450">
    <property type="term" value="P:regulation of translational fidelity"/>
    <property type="evidence" value="ECO:0007669"/>
    <property type="project" value="InterPro"/>
</dbReference>
<dbReference type="SUPFAM" id="SSF141000">
    <property type="entry name" value="Glu-tRNAGln amidotransferase C subunit"/>
    <property type="match status" value="1"/>
</dbReference>
<dbReference type="EMBL" id="KX897545">
    <property type="protein sequence ID" value="APP88306.1"/>
    <property type="molecule type" value="Genomic_DNA"/>
</dbReference>
<organism evidence="2">
    <name type="scientific">Paulinella micropora</name>
    <dbReference type="NCBI Taxonomy" id="1928728"/>
    <lineage>
        <taxon>Eukaryota</taxon>
        <taxon>Sar</taxon>
        <taxon>Rhizaria</taxon>
        <taxon>Cercozoa</taxon>
        <taxon>Imbricatea</taxon>
        <taxon>Silicofilosea</taxon>
        <taxon>Euglyphida</taxon>
        <taxon>Paulinellidae</taxon>
        <taxon>Paulinella</taxon>
    </lineage>
</organism>
<dbReference type="GO" id="GO:0032543">
    <property type="term" value="P:mitochondrial translation"/>
    <property type="evidence" value="ECO:0007669"/>
    <property type="project" value="UniProtKB-UniRule"/>
</dbReference>
<dbReference type="InterPro" id="IPR003837">
    <property type="entry name" value="GatC"/>
</dbReference>
<comment type="function">
    <text evidence="1">Allows the formation of correctly charged Gln-tRNA(Gln) through the transamidation of misacylated Glu-tRNA(Gln) in the mitochondria. The reaction takes place in the presence of glutamine and ATP through an activated gamma-phospho-Glu-tRNA(Gln).</text>
</comment>
<accession>A0A1L5YC82</accession>